<feature type="compositionally biased region" description="Polar residues" evidence="1">
    <location>
        <begin position="294"/>
        <end position="303"/>
    </location>
</feature>
<feature type="compositionally biased region" description="Basic residues" evidence="1">
    <location>
        <begin position="74"/>
        <end position="86"/>
    </location>
</feature>
<dbReference type="OrthoDB" id="3263163at2759"/>
<protein>
    <submittedName>
        <fullName evidence="2">Uncharacterized protein</fullName>
    </submittedName>
</protein>
<evidence type="ECO:0000256" key="1">
    <source>
        <dbReference type="SAM" id="MobiDB-lite"/>
    </source>
</evidence>
<feature type="compositionally biased region" description="Low complexity" evidence="1">
    <location>
        <begin position="184"/>
        <end position="197"/>
    </location>
</feature>
<comment type="caution">
    <text evidence="2">The sequence shown here is derived from an EMBL/GenBank/DDBJ whole genome shotgun (WGS) entry which is preliminary data.</text>
</comment>
<sequence length="449" mass="48247">MIPMATQPPRRRPHHRPSPLPYLPFDRPDDPTRRSSTSPSLSRAKPRNADAPSSPSSPTEGPGLVSYLQQMHGLTKKRSYGVRAPKRSLGVDLRLPNTTRPILPRLELPQSTVYTYPTFPSAHTPDAQVSVSVSESPKFPAKRHAEEQQQQQQPSSSLVARSNADNRRARRRGPWLPVAPLDSPAPTSASPNSSTRNALRHLASMTPRLPDILAAERQPTDPPAAQPSYPPFQPVGHGVDASYPPAYFDTREQPVVWSHNQPVLSPPAASPPDAPAGDKLFLQYHIARQLPGNPYSNSPMSSQSATPLPSPGLAAPASSGGGDAEDQPFVVTPEYEAFVNAQFEEAIRSGAMQASMTVTSALHSPISGLPSYAADMPLQQEQFVTGSSPLAQEPFGAEQEGYPFYPPYVAIATGPVAQNGGESWQGGADYAHAHNAAADYGPQPGWYPA</sequence>
<feature type="compositionally biased region" description="Low complexity" evidence="1">
    <location>
        <begin position="304"/>
        <end position="318"/>
    </location>
</feature>
<dbReference type="Proteomes" id="UP000092993">
    <property type="component" value="Unassembled WGS sequence"/>
</dbReference>
<feature type="region of interest" description="Disordered" evidence="1">
    <location>
        <begin position="1"/>
        <end position="89"/>
    </location>
</feature>
<gene>
    <name evidence="2" type="ORF">A0H81_06753</name>
</gene>
<feature type="compositionally biased region" description="Pro residues" evidence="1">
    <location>
        <begin position="220"/>
        <end position="233"/>
    </location>
</feature>
<feature type="region of interest" description="Disordered" evidence="1">
    <location>
        <begin position="292"/>
        <end position="326"/>
    </location>
</feature>
<evidence type="ECO:0000313" key="3">
    <source>
        <dbReference type="Proteomes" id="UP000092993"/>
    </source>
</evidence>
<proteinExistence type="predicted"/>
<accession>A0A1C7MD49</accession>
<reference evidence="2 3" key="1">
    <citation type="submission" date="2016-03" db="EMBL/GenBank/DDBJ databases">
        <title>Whole genome sequencing of Grifola frondosa 9006-11.</title>
        <authorList>
            <person name="Min B."/>
            <person name="Park H."/>
            <person name="Kim J.-G."/>
            <person name="Cho H."/>
            <person name="Oh Y.-L."/>
            <person name="Kong W.-S."/>
            <person name="Choi I.-G."/>
        </authorList>
    </citation>
    <scope>NUCLEOTIDE SEQUENCE [LARGE SCALE GENOMIC DNA]</scope>
    <source>
        <strain evidence="2 3">9006-11</strain>
    </source>
</reference>
<feature type="region of interest" description="Disordered" evidence="1">
    <location>
        <begin position="105"/>
        <end position="241"/>
    </location>
</feature>
<dbReference type="EMBL" id="LUGG01000007">
    <property type="protein sequence ID" value="OBZ72914.1"/>
    <property type="molecule type" value="Genomic_DNA"/>
</dbReference>
<name>A0A1C7MD49_GRIFR</name>
<organism evidence="2 3">
    <name type="scientific">Grifola frondosa</name>
    <name type="common">Maitake</name>
    <name type="synonym">Polyporus frondosus</name>
    <dbReference type="NCBI Taxonomy" id="5627"/>
    <lineage>
        <taxon>Eukaryota</taxon>
        <taxon>Fungi</taxon>
        <taxon>Dikarya</taxon>
        <taxon>Basidiomycota</taxon>
        <taxon>Agaricomycotina</taxon>
        <taxon>Agaricomycetes</taxon>
        <taxon>Polyporales</taxon>
        <taxon>Grifolaceae</taxon>
        <taxon>Grifola</taxon>
    </lineage>
</organism>
<dbReference type="AlphaFoldDB" id="A0A1C7MD49"/>
<evidence type="ECO:0000313" key="2">
    <source>
        <dbReference type="EMBL" id="OBZ72914.1"/>
    </source>
</evidence>
<keyword evidence="3" id="KW-1185">Reference proteome</keyword>